<dbReference type="Proteomes" id="UP001153365">
    <property type="component" value="Unassembled WGS sequence"/>
</dbReference>
<feature type="region of interest" description="Disordered" evidence="3">
    <location>
        <begin position="44"/>
        <end position="71"/>
    </location>
</feature>
<evidence type="ECO:0000313" key="6">
    <source>
        <dbReference type="Proteomes" id="UP001153365"/>
    </source>
</evidence>
<feature type="domain" description="SH3" evidence="4">
    <location>
        <begin position="68"/>
        <end position="133"/>
    </location>
</feature>
<dbReference type="PANTHER" id="PTHR14167">
    <property type="entry name" value="SH3 DOMAIN-CONTAINING"/>
    <property type="match status" value="1"/>
</dbReference>
<dbReference type="InterPro" id="IPR001452">
    <property type="entry name" value="SH3_domain"/>
</dbReference>
<dbReference type="SUPFAM" id="SSF64268">
    <property type="entry name" value="PX domain"/>
    <property type="match status" value="1"/>
</dbReference>
<dbReference type="InterPro" id="IPR050384">
    <property type="entry name" value="Endophilin_SH3RF"/>
</dbReference>
<gene>
    <name evidence="5" type="ORF">PPACK8108_LOCUS4585</name>
</gene>
<dbReference type="Gene3D" id="2.30.30.40">
    <property type="entry name" value="SH3 Domains"/>
    <property type="match status" value="2"/>
</dbReference>
<dbReference type="SUPFAM" id="SSF50044">
    <property type="entry name" value="SH3-domain"/>
    <property type="match status" value="2"/>
</dbReference>
<evidence type="ECO:0000259" key="4">
    <source>
        <dbReference type="PROSITE" id="PS50002"/>
    </source>
</evidence>
<proteinExistence type="predicted"/>
<comment type="caution">
    <text evidence="5">The sequence shown here is derived from an EMBL/GenBank/DDBJ whole genome shotgun (WGS) entry which is preliminary data.</text>
</comment>
<dbReference type="InterPro" id="IPR036028">
    <property type="entry name" value="SH3-like_dom_sf"/>
</dbReference>
<name>A0AAV0AMI0_PHAPC</name>
<dbReference type="SUPFAM" id="SSF54277">
    <property type="entry name" value="CAD &amp; PB1 domains"/>
    <property type="match status" value="1"/>
</dbReference>
<reference evidence="5" key="1">
    <citation type="submission" date="2022-06" db="EMBL/GenBank/DDBJ databases">
        <authorList>
            <consortium name="SYNGENTA / RWTH Aachen University"/>
        </authorList>
    </citation>
    <scope>NUCLEOTIDE SEQUENCE</scope>
</reference>
<accession>A0AAV0AMI0</accession>
<dbReference type="PROSITE" id="PS50002">
    <property type="entry name" value="SH3"/>
    <property type="match status" value="2"/>
</dbReference>
<dbReference type="PANTHER" id="PTHR14167:SF116">
    <property type="entry name" value="CAP, ISOFORM AC"/>
    <property type="match status" value="1"/>
</dbReference>
<organism evidence="5 6">
    <name type="scientific">Phakopsora pachyrhizi</name>
    <name type="common">Asian soybean rust disease fungus</name>
    <dbReference type="NCBI Taxonomy" id="170000"/>
    <lineage>
        <taxon>Eukaryota</taxon>
        <taxon>Fungi</taxon>
        <taxon>Dikarya</taxon>
        <taxon>Basidiomycota</taxon>
        <taxon>Pucciniomycotina</taxon>
        <taxon>Pucciniomycetes</taxon>
        <taxon>Pucciniales</taxon>
        <taxon>Phakopsoraceae</taxon>
        <taxon>Phakopsora</taxon>
    </lineage>
</organism>
<dbReference type="Gene3D" id="3.10.20.90">
    <property type="entry name" value="Phosphatidylinositol 3-kinase Catalytic Subunit, Chain A, domain 1"/>
    <property type="match status" value="1"/>
</dbReference>
<evidence type="ECO:0000313" key="5">
    <source>
        <dbReference type="EMBL" id="CAH7669926.1"/>
    </source>
</evidence>
<feature type="region of interest" description="Disordered" evidence="3">
    <location>
        <begin position="604"/>
        <end position="633"/>
    </location>
</feature>
<dbReference type="AlphaFoldDB" id="A0AAV0AMI0"/>
<dbReference type="GO" id="GO:0035091">
    <property type="term" value="F:phosphatidylinositol binding"/>
    <property type="evidence" value="ECO:0007669"/>
    <property type="project" value="InterPro"/>
</dbReference>
<feature type="region of interest" description="Disordered" evidence="3">
    <location>
        <begin position="177"/>
        <end position="208"/>
    </location>
</feature>
<dbReference type="EMBL" id="CALTRL010000850">
    <property type="protein sequence ID" value="CAH7669926.1"/>
    <property type="molecule type" value="Genomic_DNA"/>
</dbReference>
<evidence type="ECO:0000256" key="1">
    <source>
        <dbReference type="ARBA" id="ARBA00022443"/>
    </source>
</evidence>
<sequence length="712" mass="80375">MTMRLNEFDHSKSSLKNILTPSFCLPHPSSFTYPAMKMFNNPNAAPLTPIKPPSSAPAKGPKSSLPRPPTSVIRARDSYRSQRMIELSFKVNDFFHVMGKRRDPDGSEWFEVENPATGARGIVPTDRFEIYGRQDRGPLLPCNPAGEVTCGETLSDPVVKASPDRQNLLHHATRQLLTRRRSSTQGSSIQSEPDHGRRPSTAKDSPSHYPLALAPKCQILNYEEIQGNPGELFEVNCSKTTLCGVVRFQFTAEKPDELTANKGESLIIIAHCNQNWFVVKPIGRLGGPGLIPASYIQAQEMASGKFLSPQKIRSLIQSGVIPDINQWKQATAAYKGSSISLGCFDFPHPQSQFPEKVGIKPKLDILFEHLPRHPNQGRKEQSTPLASPQLSEEYQEFPAEIHLLKRYGTIMSSTVESFHLEMGSFWFNIRVRFCKLDEPNQPSAMVILYRRYEEFVDFDNVLRRTWLSHPYWGKFELPFLECQGGEVDEVLCSHRMDQLRRYLMSLCRTSRKMRESELFYDLLGPREGDLELASGVDFSPSLAGQVEDQTIEYLGRMNCNDEPTAMVDRSFIPRGASIENLDLNIHCPPANFLNTSDSASECSSSTSLHRSYPASNDLDFRGPAKNPSNSPDSGEEFLRIKIFQLCNKDLIALRVPAYITLQDLVNRVENRIGGRGRILQFKSEQGLLIKIKDNNDFEHWMESANKLILYTD</sequence>
<dbReference type="Gene3D" id="3.30.1520.10">
    <property type="entry name" value="Phox-like domain"/>
    <property type="match status" value="1"/>
</dbReference>
<dbReference type="Pfam" id="PF07653">
    <property type="entry name" value="SH3_2"/>
    <property type="match status" value="1"/>
</dbReference>
<dbReference type="InterPro" id="IPR036871">
    <property type="entry name" value="PX_dom_sf"/>
</dbReference>
<evidence type="ECO:0000256" key="3">
    <source>
        <dbReference type="SAM" id="MobiDB-lite"/>
    </source>
</evidence>
<dbReference type="Pfam" id="PF00018">
    <property type="entry name" value="SH3_1"/>
    <property type="match status" value="1"/>
</dbReference>
<evidence type="ECO:0000256" key="2">
    <source>
        <dbReference type="PROSITE-ProRule" id="PRU00192"/>
    </source>
</evidence>
<dbReference type="SMART" id="SM00326">
    <property type="entry name" value="SH3"/>
    <property type="match status" value="2"/>
</dbReference>
<protein>
    <recommendedName>
        <fullName evidence="4">SH3 domain-containing protein</fullName>
    </recommendedName>
</protein>
<keyword evidence="6" id="KW-1185">Reference proteome</keyword>
<feature type="domain" description="SH3" evidence="4">
    <location>
        <begin position="239"/>
        <end position="301"/>
    </location>
</feature>
<keyword evidence="1 2" id="KW-0728">SH3 domain</keyword>